<evidence type="ECO:0000256" key="8">
    <source>
        <dbReference type="ARBA" id="ARBA00023143"/>
    </source>
</evidence>
<keyword evidence="8 10" id="KW-0975">Bacterial flagellum</keyword>
<name>A0A1I2GQD1_9MICO</name>
<dbReference type="AlphaFoldDB" id="A0A1I2GQD1"/>
<keyword evidence="5 10" id="KW-0812">Transmembrane</keyword>
<dbReference type="GO" id="GO:0044780">
    <property type="term" value="P:bacterial-type flagellum assembly"/>
    <property type="evidence" value="ECO:0007669"/>
    <property type="project" value="UniProtKB-UniRule"/>
</dbReference>
<evidence type="ECO:0000256" key="1">
    <source>
        <dbReference type="ARBA" id="ARBA00002578"/>
    </source>
</evidence>
<dbReference type="Proteomes" id="UP000198520">
    <property type="component" value="Unassembled WGS sequence"/>
</dbReference>
<keyword evidence="4 10" id="KW-1003">Cell membrane</keyword>
<dbReference type="PANTHER" id="PTHR30065">
    <property type="entry name" value="FLAGELLAR BIOSYNTHETIC PROTEIN FLIR"/>
    <property type="match status" value="1"/>
</dbReference>
<keyword evidence="11" id="KW-0969">Cilium</keyword>
<comment type="function">
    <text evidence="1 10">Role in flagellar biosynthesis.</text>
</comment>
<evidence type="ECO:0000313" key="12">
    <source>
        <dbReference type="Proteomes" id="UP000198520"/>
    </source>
</evidence>
<dbReference type="Pfam" id="PF01311">
    <property type="entry name" value="Bac_export_1"/>
    <property type="match status" value="1"/>
</dbReference>
<evidence type="ECO:0000256" key="5">
    <source>
        <dbReference type="ARBA" id="ARBA00022692"/>
    </source>
</evidence>
<organism evidence="11 12">
    <name type="scientific">Flavimobilis marinus</name>
    <dbReference type="NCBI Taxonomy" id="285351"/>
    <lineage>
        <taxon>Bacteria</taxon>
        <taxon>Bacillati</taxon>
        <taxon>Actinomycetota</taxon>
        <taxon>Actinomycetes</taxon>
        <taxon>Micrococcales</taxon>
        <taxon>Jonesiaceae</taxon>
        <taxon>Flavimobilis</taxon>
    </lineage>
</organism>
<keyword evidence="12" id="KW-1185">Reference proteome</keyword>
<evidence type="ECO:0000256" key="3">
    <source>
        <dbReference type="ARBA" id="ARBA00021717"/>
    </source>
</evidence>
<accession>A0A1I2GQD1</accession>
<evidence type="ECO:0000256" key="2">
    <source>
        <dbReference type="ARBA" id="ARBA00009772"/>
    </source>
</evidence>
<evidence type="ECO:0000256" key="10">
    <source>
        <dbReference type="RuleBase" id="RU362071"/>
    </source>
</evidence>
<dbReference type="GO" id="GO:0005886">
    <property type="term" value="C:plasma membrane"/>
    <property type="evidence" value="ECO:0007669"/>
    <property type="project" value="UniProtKB-SubCell"/>
</dbReference>
<protein>
    <recommendedName>
        <fullName evidence="3 9">Flagellar biosynthetic protein FliR</fullName>
    </recommendedName>
</protein>
<feature type="transmembrane region" description="Helical" evidence="10">
    <location>
        <begin position="39"/>
        <end position="55"/>
    </location>
</feature>
<dbReference type="STRING" id="285351.SAMN04488035_1878"/>
<evidence type="ECO:0000256" key="4">
    <source>
        <dbReference type="ARBA" id="ARBA00022475"/>
    </source>
</evidence>
<dbReference type="PANTHER" id="PTHR30065:SF1">
    <property type="entry name" value="SURFACE PRESENTATION OF ANTIGENS PROTEIN SPAR"/>
    <property type="match status" value="1"/>
</dbReference>
<keyword evidence="6 10" id="KW-1133">Transmembrane helix</keyword>
<keyword evidence="11" id="KW-0282">Flagellum</keyword>
<dbReference type="RefSeq" id="WP_093377770.1">
    <property type="nucleotide sequence ID" value="NZ_BNAN01000003.1"/>
</dbReference>
<dbReference type="NCBIfam" id="TIGR01400">
    <property type="entry name" value="fliR"/>
    <property type="match status" value="1"/>
</dbReference>
<dbReference type="InterPro" id="IPR006303">
    <property type="entry name" value="FliR"/>
</dbReference>
<feature type="transmembrane region" description="Helical" evidence="10">
    <location>
        <begin position="205"/>
        <end position="232"/>
    </location>
</feature>
<dbReference type="InterPro" id="IPR002010">
    <property type="entry name" value="T3SS_IM_R"/>
</dbReference>
<evidence type="ECO:0000313" key="11">
    <source>
        <dbReference type="EMBL" id="SFF18856.1"/>
    </source>
</evidence>
<keyword evidence="7 10" id="KW-0472">Membrane</keyword>
<keyword evidence="11" id="KW-0966">Cell projection</keyword>
<evidence type="ECO:0000256" key="9">
    <source>
        <dbReference type="NCBIfam" id="TIGR01400"/>
    </source>
</evidence>
<comment type="similarity">
    <text evidence="2 10">Belongs to the FliR/MopE/SpaR family.</text>
</comment>
<feature type="transmembrane region" description="Helical" evidence="10">
    <location>
        <begin position="124"/>
        <end position="147"/>
    </location>
</feature>
<comment type="subcellular location">
    <subcellularLocation>
        <location evidence="10">Cell membrane</location>
        <topology evidence="10">Multi-pass membrane protein</topology>
    </subcellularLocation>
    <subcellularLocation>
        <location evidence="10">Bacterial flagellum basal body</location>
    </subcellularLocation>
</comment>
<dbReference type="GO" id="GO:0006605">
    <property type="term" value="P:protein targeting"/>
    <property type="evidence" value="ECO:0007669"/>
    <property type="project" value="UniProtKB-UniRule"/>
</dbReference>
<evidence type="ECO:0000256" key="7">
    <source>
        <dbReference type="ARBA" id="ARBA00023136"/>
    </source>
</evidence>
<feature type="transmembrane region" description="Helical" evidence="10">
    <location>
        <begin position="167"/>
        <end position="193"/>
    </location>
</feature>
<feature type="transmembrane region" description="Helical" evidence="10">
    <location>
        <begin position="67"/>
        <end position="91"/>
    </location>
</feature>
<dbReference type="EMBL" id="FONZ01000003">
    <property type="protein sequence ID" value="SFF18856.1"/>
    <property type="molecule type" value="Genomic_DNA"/>
</dbReference>
<sequence>MTLSIALGTLETVMLAGVRIVAFLVIAPPFNHKAIPAQVKVMLALGLAIAVAPTLEATPSSSTPAYVGLLVMQVVIGAALGFLVSLVFSAVSAAGSLIDLSGGFQMAQGFDPGSMVNGAQFARLFHMTALVLLFASGAYQIVLGGLARTFDALPIGEALNFAALGETLTAALTGMFVAALQIAGPLVVVLFLADAALGLITRVAPALNAFVLGFPLKIYLTLTLGVFVFLALPHVVESLTGTAVGAMLGLAGGG</sequence>
<feature type="transmembrane region" description="Helical" evidence="10">
    <location>
        <begin position="6"/>
        <end position="27"/>
    </location>
</feature>
<gene>
    <name evidence="11" type="ORF">SAMN04488035_1878</name>
</gene>
<reference evidence="12" key="1">
    <citation type="submission" date="2016-10" db="EMBL/GenBank/DDBJ databases">
        <authorList>
            <person name="Varghese N."/>
            <person name="Submissions S."/>
        </authorList>
    </citation>
    <scope>NUCLEOTIDE SEQUENCE [LARGE SCALE GENOMIC DNA]</scope>
    <source>
        <strain evidence="12">DSM 19083</strain>
    </source>
</reference>
<dbReference type="GO" id="GO:0009425">
    <property type="term" value="C:bacterial-type flagellum basal body"/>
    <property type="evidence" value="ECO:0007669"/>
    <property type="project" value="UniProtKB-SubCell"/>
</dbReference>
<proteinExistence type="inferred from homology"/>
<dbReference type="PRINTS" id="PR00953">
    <property type="entry name" value="TYPE3IMRPROT"/>
</dbReference>
<dbReference type="OrthoDB" id="9807748at2"/>
<evidence type="ECO:0000256" key="6">
    <source>
        <dbReference type="ARBA" id="ARBA00022989"/>
    </source>
</evidence>